<name>A0A438FQN0_VITVI</name>
<dbReference type="EMBL" id="QGNW01000779">
    <property type="protein sequence ID" value="RVW62267.1"/>
    <property type="molecule type" value="Genomic_DNA"/>
</dbReference>
<dbReference type="AlphaFoldDB" id="A0A438FQN0"/>
<comment type="caution">
    <text evidence="1">The sequence shown here is derived from an EMBL/GenBank/DDBJ whole genome shotgun (WGS) entry which is preliminary data.</text>
</comment>
<accession>A0A438FQN0</accession>
<protein>
    <submittedName>
        <fullName evidence="1">Uncharacterized protein</fullName>
    </submittedName>
</protein>
<organism evidence="1 2">
    <name type="scientific">Vitis vinifera</name>
    <name type="common">Grape</name>
    <dbReference type="NCBI Taxonomy" id="29760"/>
    <lineage>
        <taxon>Eukaryota</taxon>
        <taxon>Viridiplantae</taxon>
        <taxon>Streptophyta</taxon>
        <taxon>Embryophyta</taxon>
        <taxon>Tracheophyta</taxon>
        <taxon>Spermatophyta</taxon>
        <taxon>Magnoliopsida</taxon>
        <taxon>eudicotyledons</taxon>
        <taxon>Gunneridae</taxon>
        <taxon>Pentapetalae</taxon>
        <taxon>rosids</taxon>
        <taxon>Vitales</taxon>
        <taxon>Vitaceae</taxon>
        <taxon>Viteae</taxon>
        <taxon>Vitis</taxon>
    </lineage>
</organism>
<reference evidence="1 2" key="1">
    <citation type="journal article" date="2018" name="PLoS Genet.">
        <title>Population sequencing reveals clonal diversity and ancestral inbreeding in the grapevine cultivar Chardonnay.</title>
        <authorList>
            <person name="Roach M.J."/>
            <person name="Johnson D.L."/>
            <person name="Bohlmann J."/>
            <person name="van Vuuren H.J."/>
            <person name="Jones S.J."/>
            <person name="Pretorius I.S."/>
            <person name="Schmidt S.A."/>
            <person name="Borneman A.R."/>
        </authorList>
    </citation>
    <scope>NUCLEOTIDE SEQUENCE [LARGE SCALE GENOMIC DNA]</scope>
    <source>
        <strain evidence="2">cv. Chardonnay</strain>
        <tissue evidence="1">Leaf</tissue>
    </source>
</reference>
<dbReference type="Proteomes" id="UP000288805">
    <property type="component" value="Unassembled WGS sequence"/>
</dbReference>
<evidence type="ECO:0000313" key="1">
    <source>
        <dbReference type="EMBL" id="RVW62267.1"/>
    </source>
</evidence>
<gene>
    <name evidence="1" type="ORF">CK203_058531</name>
</gene>
<proteinExistence type="predicted"/>
<sequence>MEQQQQLGIEPKLVIEQFSFSGKEQPSSVLLLATLPSHFLPPLPLANLPQPPGLHPPVPWIWLHRHYSHK</sequence>
<evidence type="ECO:0000313" key="2">
    <source>
        <dbReference type="Proteomes" id="UP000288805"/>
    </source>
</evidence>